<gene>
    <name evidence="6" type="ORF">GCM10008938_34440</name>
</gene>
<proteinExistence type="inferred from homology"/>
<dbReference type="PROSITE" id="PS00441">
    <property type="entry name" value="CHALCONE_SYNTH"/>
    <property type="match status" value="1"/>
</dbReference>
<evidence type="ECO:0000259" key="4">
    <source>
        <dbReference type="Pfam" id="PF00195"/>
    </source>
</evidence>
<dbReference type="InterPro" id="IPR011141">
    <property type="entry name" value="Polyketide_synthase_type-III"/>
</dbReference>
<dbReference type="EMBL" id="BMOD01000015">
    <property type="protein sequence ID" value="GGJ45264.1"/>
    <property type="molecule type" value="Genomic_DNA"/>
</dbReference>
<dbReference type="PANTHER" id="PTHR11877:SF99">
    <property type="entry name" value="1,3,6,8-TETRAHYDROXYNAPHTHALENE SYNTHASE"/>
    <property type="match status" value="1"/>
</dbReference>
<keyword evidence="2" id="KW-0808">Transferase</keyword>
<dbReference type="Proteomes" id="UP000632222">
    <property type="component" value="Unassembled WGS sequence"/>
</dbReference>
<dbReference type="RefSeq" id="WP_189004644.1">
    <property type="nucleotide sequence ID" value="NZ_BMOD01000015.1"/>
</dbReference>
<evidence type="ECO:0000313" key="7">
    <source>
        <dbReference type="Proteomes" id="UP000632222"/>
    </source>
</evidence>
<evidence type="ECO:0000259" key="5">
    <source>
        <dbReference type="Pfam" id="PF02797"/>
    </source>
</evidence>
<dbReference type="Gene3D" id="3.40.47.10">
    <property type="match status" value="2"/>
</dbReference>
<dbReference type="PIRSF" id="PIRSF000451">
    <property type="entry name" value="PKS_III"/>
    <property type="match status" value="1"/>
</dbReference>
<evidence type="ECO:0000256" key="3">
    <source>
        <dbReference type="ARBA" id="ARBA00023315"/>
    </source>
</evidence>
<sequence>MTAFLRSIATANPPHVLNQQDVEVFAGHLFPKYAVSRRHMEIFQNAQIETRAVSKPLEWFGEHHGFPEKNTAACEMALRLSIDAAKQAIEQAGLAPQDIEALIFVNTTVVSAPSLDAKLIQALGLSLNTHRIPVWGLGCAGGAAGLARAADLVRSGKKHVLLVAVEICSLTFIKEDHSKSNFVGAALFADGAAALVVSSEGKGPELLGGYSSLVPDSEDVMGWDVLESGLKVRFSRDIPTIVREVMPQSLQNACEAYGLTRQDLLHHVLHPGGVKVIEAYAEVTGLCLKNLEATRWVLRHHGNMSSPSVLYVLKKYLEDSRTPGHGILTAMGPGFCAEHVLFKIH</sequence>
<feature type="domain" description="Chalcone/stilbene synthase C-terminal" evidence="5">
    <location>
        <begin position="211"/>
        <end position="343"/>
    </location>
</feature>
<dbReference type="InterPro" id="IPR016039">
    <property type="entry name" value="Thiolase-like"/>
</dbReference>
<dbReference type="InterPro" id="IPR001099">
    <property type="entry name" value="Chalcone/stilbene_synt_N"/>
</dbReference>
<evidence type="ECO:0000313" key="6">
    <source>
        <dbReference type="EMBL" id="GGJ45264.1"/>
    </source>
</evidence>
<dbReference type="InterPro" id="IPR012328">
    <property type="entry name" value="Chalcone/stilbene_synt_C"/>
</dbReference>
<dbReference type="SUPFAM" id="SSF53901">
    <property type="entry name" value="Thiolase-like"/>
    <property type="match status" value="1"/>
</dbReference>
<accession>A0ABQ2D420</accession>
<dbReference type="PANTHER" id="PTHR11877">
    <property type="entry name" value="HYDROXYMETHYLGLUTARYL-COA SYNTHASE"/>
    <property type="match status" value="1"/>
</dbReference>
<comment type="similarity">
    <text evidence="1">Belongs to the thiolase-like superfamily. Chalcone/stilbene synthases family.</text>
</comment>
<organism evidence="6 7">
    <name type="scientific">Deinococcus roseus</name>
    <dbReference type="NCBI Taxonomy" id="392414"/>
    <lineage>
        <taxon>Bacteria</taxon>
        <taxon>Thermotogati</taxon>
        <taxon>Deinococcota</taxon>
        <taxon>Deinococci</taxon>
        <taxon>Deinococcales</taxon>
        <taxon>Deinococcaceae</taxon>
        <taxon>Deinococcus</taxon>
    </lineage>
</organism>
<dbReference type="Pfam" id="PF02797">
    <property type="entry name" value="Chal_sti_synt_C"/>
    <property type="match status" value="1"/>
</dbReference>
<keyword evidence="7" id="KW-1185">Reference proteome</keyword>
<dbReference type="InterPro" id="IPR018088">
    <property type="entry name" value="Chalcone/stilbene_synthase_AS"/>
</dbReference>
<name>A0ABQ2D420_9DEIO</name>
<dbReference type="CDD" id="cd00831">
    <property type="entry name" value="CHS_like"/>
    <property type="match status" value="1"/>
</dbReference>
<evidence type="ECO:0000256" key="1">
    <source>
        <dbReference type="ARBA" id="ARBA00005531"/>
    </source>
</evidence>
<reference evidence="7" key="1">
    <citation type="journal article" date="2019" name="Int. J. Syst. Evol. Microbiol.">
        <title>The Global Catalogue of Microorganisms (GCM) 10K type strain sequencing project: providing services to taxonomists for standard genome sequencing and annotation.</title>
        <authorList>
            <consortium name="The Broad Institute Genomics Platform"/>
            <consortium name="The Broad Institute Genome Sequencing Center for Infectious Disease"/>
            <person name="Wu L."/>
            <person name="Ma J."/>
        </authorList>
    </citation>
    <scope>NUCLEOTIDE SEQUENCE [LARGE SCALE GENOMIC DNA]</scope>
    <source>
        <strain evidence="7">JCM 14370</strain>
    </source>
</reference>
<evidence type="ECO:0000256" key="2">
    <source>
        <dbReference type="ARBA" id="ARBA00022679"/>
    </source>
</evidence>
<keyword evidence="3" id="KW-0012">Acyltransferase</keyword>
<protein>
    <submittedName>
        <fullName evidence="6">Chalcone synthase</fullName>
    </submittedName>
</protein>
<dbReference type="Pfam" id="PF00195">
    <property type="entry name" value="Chal_sti_synt_N"/>
    <property type="match status" value="1"/>
</dbReference>
<comment type="caution">
    <text evidence="6">The sequence shown here is derived from an EMBL/GenBank/DDBJ whole genome shotgun (WGS) entry which is preliminary data.</text>
</comment>
<feature type="domain" description="Chalcone/stilbene synthase N-terminal" evidence="4">
    <location>
        <begin position="72"/>
        <end position="200"/>
    </location>
</feature>